<keyword evidence="1" id="KW-1133">Transmembrane helix</keyword>
<feature type="transmembrane region" description="Helical" evidence="1">
    <location>
        <begin position="7"/>
        <end position="26"/>
    </location>
</feature>
<reference evidence="2 3" key="1">
    <citation type="submission" date="2024-04" db="EMBL/GenBank/DDBJ databases">
        <title>Symmetric and asymmetric DNA N6-adenine methylation regulates different biological responses in Mucorales.</title>
        <authorList>
            <consortium name="Lawrence Berkeley National Laboratory"/>
            <person name="Lax C."/>
            <person name="Mondo S.J."/>
            <person name="Osorio-Concepcion M."/>
            <person name="Muszewska A."/>
            <person name="Corrochano-Luque M."/>
            <person name="Gutierrez G."/>
            <person name="Riley R."/>
            <person name="Lipzen A."/>
            <person name="Guo J."/>
            <person name="Hundley H."/>
            <person name="Amirebrahimi M."/>
            <person name="Ng V."/>
            <person name="Lorenzo-Gutierrez D."/>
            <person name="Binder U."/>
            <person name="Yang J."/>
            <person name="Song Y."/>
            <person name="Canovas D."/>
            <person name="Navarro E."/>
            <person name="Freitag M."/>
            <person name="Gabaldon T."/>
            <person name="Grigoriev I.V."/>
            <person name="Corrochano L.M."/>
            <person name="Nicolas F.E."/>
            <person name="Garre V."/>
        </authorList>
    </citation>
    <scope>NUCLEOTIDE SEQUENCE [LARGE SCALE GENOMIC DNA]</scope>
    <source>
        <strain evidence="2 3">L51</strain>
    </source>
</reference>
<protein>
    <submittedName>
        <fullName evidence="2">Uncharacterized protein</fullName>
    </submittedName>
</protein>
<dbReference type="Proteomes" id="UP001448207">
    <property type="component" value="Unassembled WGS sequence"/>
</dbReference>
<organism evidence="2 3">
    <name type="scientific">Phycomyces blakesleeanus</name>
    <dbReference type="NCBI Taxonomy" id="4837"/>
    <lineage>
        <taxon>Eukaryota</taxon>
        <taxon>Fungi</taxon>
        <taxon>Fungi incertae sedis</taxon>
        <taxon>Mucoromycota</taxon>
        <taxon>Mucoromycotina</taxon>
        <taxon>Mucoromycetes</taxon>
        <taxon>Mucorales</taxon>
        <taxon>Phycomycetaceae</taxon>
        <taxon>Phycomyces</taxon>
    </lineage>
</organism>
<keyword evidence="1" id="KW-0472">Membrane</keyword>
<feature type="transmembrane region" description="Helical" evidence="1">
    <location>
        <begin position="51"/>
        <end position="78"/>
    </location>
</feature>
<dbReference type="EMBL" id="JBCLYO010000038">
    <property type="protein sequence ID" value="KAL0075067.1"/>
    <property type="molecule type" value="Genomic_DNA"/>
</dbReference>
<proteinExistence type="predicted"/>
<accession>A0ABR3AI42</accession>
<evidence type="ECO:0000256" key="1">
    <source>
        <dbReference type="SAM" id="Phobius"/>
    </source>
</evidence>
<name>A0ABR3AI42_PHYBL</name>
<sequence length="110" mass="13250">MYIFCISFPIIIFYSIIYITYIIYILPPSLNPNLNPPSSISHAIFPPTYFIIYYLLFAICYLLYPTSFVSYFLLYSFFSCPYQKRYNLPSIYIYNNQVTKQPKKKIFNFF</sequence>
<evidence type="ECO:0000313" key="2">
    <source>
        <dbReference type="EMBL" id="KAL0075067.1"/>
    </source>
</evidence>
<comment type="caution">
    <text evidence="2">The sequence shown here is derived from an EMBL/GenBank/DDBJ whole genome shotgun (WGS) entry which is preliminary data.</text>
</comment>
<evidence type="ECO:0000313" key="3">
    <source>
        <dbReference type="Proteomes" id="UP001448207"/>
    </source>
</evidence>
<keyword evidence="1" id="KW-0812">Transmembrane</keyword>
<keyword evidence="3" id="KW-1185">Reference proteome</keyword>
<gene>
    <name evidence="2" type="ORF">J3Q64DRAFT_1776530</name>
</gene>